<evidence type="ECO:0000313" key="3">
    <source>
        <dbReference type="Proteomes" id="UP001291623"/>
    </source>
</evidence>
<organism evidence="2 3">
    <name type="scientific">Anisodus tanguticus</name>
    <dbReference type="NCBI Taxonomy" id="243964"/>
    <lineage>
        <taxon>Eukaryota</taxon>
        <taxon>Viridiplantae</taxon>
        <taxon>Streptophyta</taxon>
        <taxon>Embryophyta</taxon>
        <taxon>Tracheophyta</taxon>
        <taxon>Spermatophyta</taxon>
        <taxon>Magnoliopsida</taxon>
        <taxon>eudicotyledons</taxon>
        <taxon>Gunneridae</taxon>
        <taxon>Pentapetalae</taxon>
        <taxon>asterids</taxon>
        <taxon>lamiids</taxon>
        <taxon>Solanales</taxon>
        <taxon>Solanaceae</taxon>
        <taxon>Solanoideae</taxon>
        <taxon>Hyoscyameae</taxon>
        <taxon>Anisodus</taxon>
    </lineage>
</organism>
<dbReference type="EMBL" id="JAVYJV010000003">
    <property type="protein sequence ID" value="KAK4376093.1"/>
    <property type="molecule type" value="Genomic_DNA"/>
</dbReference>
<comment type="caution">
    <text evidence="2">The sequence shown here is derived from an EMBL/GenBank/DDBJ whole genome shotgun (WGS) entry which is preliminary data.</text>
</comment>
<proteinExistence type="predicted"/>
<gene>
    <name evidence="2" type="ORF">RND71_006770</name>
</gene>
<feature type="transmembrane region" description="Helical" evidence="1">
    <location>
        <begin position="32"/>
        <end position="51"/>
    </location>
</feature>
<accession>A0AAE1SRF0</accession>
<evidence type="ECO:0000256" key="1">
    <source>
        <dbReference type="SAM" id="Phobius"/>
    </source>
</evidence>
<sequence>MLYAGLNEDEVTPYLSDNEVARCLLRFKATCVWLLLPFFCFAFSLEILKVFRNKKAYTSPLSHTYFIN</sequence>
<dbReference type="Proteomes" id="UP001291623">
    <property type="component" value="Unassembled WGS sequence"/>
</dbReference>
<evidence type="ECO:0000313" key="2">
    <source>
        <dbReference type="EMBL" id="KAK4376093.1"/>
    </source>
</evidence>
<protein>
    <submittedName>
        <fullName evidence="2">Uncharacterized protein</fullName>
    </submittedName>
</protein>
<keyword evidence="1" id="KW-1133">Transmembrane helix</keyword>
<keyword evidence="1" id="KW-0812">Transmembrane</keyword>
<dbReference type="AlphaFoldDB" id="A0AAE1SRF0"/>
<name>A0AAE1SRF0_9SOLA</name>
<keyword evidence="1" id="KW-0472">Membrane</keyword>
<reference evidence="2" key="1">
    <citation type="submission" date="2023-12" db="EMBL/GenBank/DDBJ databases">
        <title>Genome assembly of Anisodus tanguticus.</title>
        <authorList>
            <person name="Wang Y.-J."/>
        </authorList>
    </citation>
    <scope>NUCLEOTIDE SEQUENCE</scope>
    <source>
        <strain evidence="2">KB-2021</strain>
        <tissue evidence="2">Leaf</tissue>
    </source>
</reference>
<keyword evidence="3" id="KW-1185">Reference proteome</keyword>